<evidence type="ECO:0000256" key="1">
    <source>
        <dbReference type="SAM" id="MobiDB-lite"/>
    </source>
</evidence>
<reference evidence="2 3" key="1">
    <citation type="submission" date="2015-07" db="EMBL/GenBank/DDBJ databases">
        <title>The genome of Dufourea novaeangliae.</title>
        <authorList>
            <person name="Pan H."/>
            <person name="Kapheim K."/>
        </authorList>
    </citation>
    <scope>NUCLEOTIDE SEQUENCE [LARGE SCALE GENOMIC DNA]</scope>
    <source>
        <strain evidence="2">0120121106</strain>
        <tissue evidence="2">Whole body</tissue>
    </source>
</reference>
<protein>
    <submittedName>
        <fullName evidence="2">Uncharacterized protein</fullName>
    </submittedName>
</protein>
<feature type="compositionally biased region" description="Pro residues" evidence="1">
    <location>
        <begin position="1"/>
        <end position="12"/>
    </location>
</feature>
<name>A0A154NYG7_DUFNO</name>
<gene>
    <name evidence="2" type="ORF">WN55_00100</name>
</gene>
<dbReference type="AlphaFoldDB" id="A0A154NYG7"/>
<dbReference type="Proteomes" id="UP000076502">
    <property type="component" value="Unassembled WGS sequence"/>
</dbReference>
<organism evidence="2 3">
    <name type="scientific">Dufourea novaeangliae</name>
    <name type="common">Sweat bee</name>
    <dbReference type="NCBI Taxonomy" id="178035"/>
    <lineage>
        <taxon>Eukaryota</taxon>
        <taxon>Metazoa</taxon>
        <taxon>Ecdysozoa</taxon>
        <taxon>Arthropoda</taxon>
        <taxon>Hexapoda</taxon>
        <taxon>Insecta</taxon>
        <taxon>Pterygota</taxon>
        <taxon>Neoptera</taxon>
        <taxon>Endopterygota</taxon>
        <taxon>Hymenoptera</taxon>
        <taxon>Apocrita</taxon>
        <taxon>Aculeata</taxon>
        <taxon>Apoidea</taxon>
        <taxon>Anthophila</taxon>
        <taxon>Halictidae</taxon>
        <taxon>Rophitinae</taxon>
        <taxon>Dufourea</taxon>
    </lineage>
</organism>
<dbReference type="STRING" id="178035.A0A154NYG7"/>
<accession>A0A154NYG7</accession>
<evidence type="ECO:0000313" key="3">
    <source>
        <dbReference type="Proteomes" id="UP000076502"/>
    </source>
</evidence>
<keyword evidence="3" id="KW-1185">Reference proteome</keyword>
<sequence length="64" mass="7395">MPPYTTKPPPYNSHPLMQSICNPPPPPPPHHQHRPQHPPQTMQHYQVPISQAYQPQTSCPPWMN</sequence>
<feature type="compositionally biased region" description="Polar residues" evidence="1">
    <location>
        <begin position="41"/>
        <end position="64"/>
    </location>
</feature>
<proteinExistence type="predicted"/>
<evidence type="ECO:0000313" key="2">
    <source>
        <dbReference type="EMBL" id="KZC03920.1"/>
    </source>
</evidence>
<feature type="region of interest" description="Disordered" evidence="1">
    <location>
        <begin position="1"/>
        <end position="64"/>
    </location>
</feature>
<dbReference type="EMBL" id="KQ434772">
    <property type="protein sequence ID" value="KZC03920.1"/>
    <property type="molecule type" value="Genomic_DNA"/>
</dbReference>